<dbReference type="Pfam" id="PF02733">
    <property type="entry name" value="Dak1"/>
    <property type="match status" value="1"/>
</dbReference>
<dbReference type="Gene3D" id="3.30.1180.20">
    <property type="entry name" value="Dihydroxyacetone kinase, domain 2"/>
    <property type="match status" value="1"/>
</dbReference>
<dbReference type="AlphaFoldDB" id="A0A8I1AH95"/>
<organism evidence="10 11">
    <name type="scientific">Thermoactinomyces intermedius</name>
    <dbReference type="NCBI Taxonomy" id="2024"/>
    <lineage>
        <taxon>Bacteria</taxon>
        <taxon>Bacillati</taxon>
        <taxon>Bacillota</taxon>
        <taxon>Bacilli</taxon>
        <taxon>Bacillales</taxon>
        <taxon>Thermoactinomycetaceae</taxon>
        <taxon>Thermoactinomyces</taxon>
    </lineage>
</organism>
<comment type="function">
    <text evidence="8">Dihydroxyacetone binding subunit of the dihydroxyacetone kinase, which is responsible for the phosphoenolpyruvate (PEP)-dependent phosphorylation of dihydroxyacetone via a phosphoryl group transfer from DhaL-ATP.</text>
</comment>
<dbReference type="InterPro" id="IPR050861">
    <property type="entry name" value="Dihydroxyacetone_Kinase"/>
</dbReference>
<evidence type="ECO:0000256" key="5">
    <source>
        <dbReference type="ARBA" id="ARBA00022777"/>
    </source>
</evidence>
<dbReference type="Gene3D" id="3.40.50.10440">
    <property type="entry name" value="Dihydroxyacetone kinase, domain 1"/>
    <property type="match status" value="1"/>
</dbReference>
<proteinExistence type="predicted"/>
<gene>
    <name evidence="10" type="primary">dhaK</name>
    <name evidence="10" type="ORF">I8U20_11495</name>
</gene>
<feature type="domain" description="DhaK" evidence="9">
    <location>
        <begin position="7"/>
        <end position="326"/>
    </location>
</feature>
<dbReference type="GO" id="GO:0004371">
    <property type="term" value="F:glycerone kinase activity"/>
    <property type="evidence" value="ECO:0007669"/>
    <property type="project" value="InterPro"/>
</dbReference>
<dbReference type="Proteomes" id="UP000633619">
    <property type="component" value="Unassembled WGS sequence"/>
</dbReference>
<accession>A0A8I1AH95</accession>
<keyword evidence="5 10" id="KW-0418">Kinase</keyword>
<evidence type="ECO:0000313" key="11">
    <source>
        <dbReference type="Proteomes" id="UP000633619"/>
    </source>
</evidence>
<dbReference type="RefSeq" id="WP_181732617.1">
    <property type="nucleotide sequence ID" value="NZ_JACEIR010000009.1"/>
</dbReference>
<evidence type="ECO:0000259" key="9">
    <source>
        <dbReference type="PROSITE" id="PS51481"/>
    </source>
</evidence>
<name>A0A8I1AH95_THEIN</name>
<evidence type="ECO:0000313" key="10">
    <source>
        <dbReference type="EMBL" id="MBH8595953.1"/>
    </source>
</evidence>
<comment type="subunit">
    <text evidence="7">Homodimer. The dihydroxyacetone kinase complex is composed of a homodimer of DhaM, a homodimer of DhaK and the subunit DhaL.</text>
</comment>
<dbReference type="PROSITE" id="PS51481">
    <property type="entry name" value="DHAK"/>
    <property type="match status" value="1"/>
</dbReference>
<dbReference type="EMBL" id="JAECVW010000008">
    <property type="protein sequence ID" value="MBH8595953.1"/>
    <property type="molecule type" value="Genomic_DNA"/>
</dbReference>
<dbReference type="SUPFAM" id="SSF82549">
    <property type="entry name" value="DAK1/DegV-like"/>
    <property type="match status" value="1"/>
</dbReference>
<evidence type="ECO:0000256" key="6">
    <source>
        <dbReference type="ARBA" id="ARBA00022798"/>
    </source>
</evidence>
<dbReference type="GO" id="GO:0005829">
    <property type="term" value="C:cytosol"/>
    <property type="evidence" value="ECO:0007669"/>
    <property type="project" value="TreeGrafter"/>
</dbReference>
<keyword evidence="4 10" id="KW-0808">Transferase</keyword>
<evidence type="ECO:0000256" key="7">
    <source>
        <dbReference type="ARBA" id="ARBA00046577"/>
    </source>
</evidence>
<evidence type="ECO:0000256" key="8">
    <source>
        <dbReference type="ARBA" id="ARBA00057414"/>
    </source>
</evidence>
<dbReference type="PANTHER" id="PTHR28629:SF4">
    <property type="entry name" value="TRIOKINASE_FMN CYCLASE"/>
    <property type="match status" value="1"/>
</dbReference>
<reference evidence="10 11" key="1">
    <citation type="submission" date="2020-12" db="EMBL/GenBank/DDBJ databases">
        <title>WGS of Thermoactinomyces spp.</title>
        <authorList>
            <person name="Cheng K."/>
        </authorList>
    </citation>
    <scope>NUCLEOTIDE SEQUENCE [LARGE SCALE GENOMIC DNA]</scope>
    <source>
        <strain evidence="11">CICC 10671\DSM 43846</strain>
    </source>
</reference>
<protein>
    <recommendedName>
        <fullName evidence="3">phosphoenolpyruvate--glycerone phosphotransferase</fullName>
        <ecNumber evidence="3">2.7.1.121</ecNumber>
    </recommendedName>
</protein>
<dbReference type="FunFam" id="3.30.1180.20:FF:000002">
    <property type="entry name" value="Dihydroxyacetone kinase subunit DhaK"/>
    <property type="match status" value="1"/>
</dbReference>
<comment type="pathway">
    <text evidence="2">Polyol metabolism; glycerol degradation.</text>
</comment>
<dbReference type="NCBIfam" id="TIGR02363">
    <property type="entry name" value="dhaK1"/>
    <property type="match status" value="1"/>
</dbReference>
<sequence>MKKLINHPENVVDEMLDGMAAAYPERLSRIPDYSVIVRKQAPVQGKVGLVSGGGSGHEPAHAGYVGKGMLDAAVLGEVFTSPAPDQIVRAIQAANGGKGVLLIIKNYAGDVMNFEMAADMAEMEGIPVKSVVVNDDVAVSDPSRRRGIAGTVFVHKIAGAWAEAGASLEEVHRIAEKTVQNMRSMGVALTACTVPAVGKPGFDIQEDEMEIGMGIHGEPGIQRTALLSADETAGMLLDAIFKDLPLQKGDEVAVMLNGLGATPLMELYILNRKVSECLQDKGIRVFSTSVGEYMTSLEMAGCSLTLLKLDDELKKGLKAPADTVSWVQAEGGR</sequence>
<keyword evidence="6" id="KW-0319">Glycerol metabolism</keyword>
<dbReference type="PANTHER" id="PTHR28629">
    <property type="entry name" value="TRIOKINASE/FMN CYCLASE"/>
    <property type="match status" value="1"/>
</dbReference>
<keyword evidence="11" id="KW-1185">Reference proteome</keyword>
<dbReference type="InterPro" id="IPR012736">
    <property type="entry name" value="DhaK_1"/>
</dbReference>
<evidence type="ECO:0000256" key="2">
    <source>
        <dbReference type="ARBA" id="ARBA00004745"/>
    </source>
</evidence>
<evidence type="ECO:0000256" key="1">
    <source>
        <dbReference type="ARBA" id="ARBA00001113"/>
    </source>
</evidence>
<dbReference type="InterPro" id="IPR004006">
    <property type="entry name" value="DhaK_dom"/>
</dbReference>
<dbReference type="EC" id="2.7.1.121" evidence="3"/>
<dbReference type="GO" id="GO:0047324">
    <property type="term" value="F:phosphoenolpyruvate-glycerone phosphotransferase activity"/>
    <property type="evidence" value="ECO:0007669"/>
    <property type="project" value="UniProtKB-EC"/>
</dbReference>
<dbReference type="GO" id="GO:0019563">
    <property type="term" value="P:glycerol catabolic process"/>
    <property type="evidence" value="ECO:0007669"/>
    <property type="project" value="TreeGrafter"/>
</dbReference>
<evidence type="ECO:0000256" key="4">
    <source>
        <dbReference type="ARBA" id="ARBA00022679"/>
    </source>
</evidence>
<dbReference type="FunFam" id="3.40.50.10440:FF:000001">
    <property type="entry name" value="Dihydroxyacetone kinase, DhaK subunit"/>
    <property type="match status" value="1"/>
</dbReference>
<comment type="catalytic activity">
    <reaction evidence="1">
        <text>dihydroxyacetone + phosphoenolpyruvate = dihydroxyacetone phosphate + pyruvate</text>
        <dbReference type="Rhea" id="RHEA:18381"/>
        <dbReference type="ChEBI" id="CHEBI:15361"/>
        <dbReference type="ChEBI" id="CHEBI:16016"/>
        <dbReference type="ChEBI" id="CHEBI:57642"/>
        <dbReference type="ChEBI" id="CHEBI:58702"/>
        <dbReference type="EC" id="2.7.1.121"/>
    </reaction>
</comment>
<evidence type="ECO:0000256" key="3">
    <source>
        <dbReference type="ARBA" id="ARBA00012095"/>
    </source>
</evidence>
<comment type="caution">
    <text evidence="10">The sequence shown here is derived from an EMBL/GenBank/DDBJ whole genome shotgun (WGS) entry which is preliminary data.</text>
</comment>